<keyword evidence="3" id="KW-1185">Reference proteome</keyword>
<dbReference type="RefSeq" id="WP_311611895.1">
    <property type="nucleotide sequence ID" value="NZ_JAVRFI010000010.1"/>
</dbReference>
<dbReference type="GO" id="GO:0016787">
    <property type="term" value="F:hydrolase activity"/>
    <property type="evidence" value="ECO:0007669"/>
    <property type="project" value="UniProtKB-KW"/>
</dbReference>
<name>A0ABU2SPC0_9ACTN</name>
<dbReference type="Gene3D" id="3.40.710.10">
    <property type="entry name" value="DD-peptidase/beta-lactamase superfamily"/>
    <property type="match status" value="1"/>
</dbReference>
<protein>
    <submittedName>
        <fullName evidence="2">Serine hydrolase domain-containing protein</fullName>
        <ecNumber evidence="2">3.1.1.103</ecNumber>
    </submittedName>
</protein>
<accession>A0ABU2SPC0</accession>
<evidence type="ECO:0000313" key="2">
    <source>
        <dbReference type="EMBL" id="MDT0450827.1"/>
    </source>
</evidence>
<comment type="caution">
    <text evidence="2">The sequence shown here is derived from an EMBL/GenBank/DDBJ whole genome shotgun (WGS) entry which is preliminary data.</text>
</comment>
<dbReference type="InterPro" id="IPR050491">
    <property type="entry name" value="AmpC-like"/>
</dbReference>
<dbReference type="InterPro" id="IPR012338">
    <property type="entry name" value="Beta-lactam/transpept-like"/>
</dbReference>
<proteinExistence type="predicted"/>
<gene>
    <name evidence="2" type="ORF">RM609_17330</name>
</gene>
<dbReference type="EC" id="3.1.1.103" evidence="2"/>
<dbReference type="EMBL" id="JAVRFI010000010">
    <property type="protein sequence ID" value="MDT0450827.1"/>
    <property type="molecule type" value="Genomic_DNA"/>
</dbReference>
<dbReference type="PANTHER" id="PTHR46825:SF7">
    <property type="entry name" value="D-ALANYL-D-ALANINE CARBOXYPEPTIDASE"/>
    <property type="match status" value="1"/>
</dbReference>
<feature type="domain" description="Beta-lactamase-related" evidence="1">
    <location>
        <begin position="14"/>
        <end position="342"/>
    </location>
</feature>
<dbReference type="Proteomes" id="UP001180531">
    <property type="component" value="Unassembled WGS sequence"/>
</dbReference>
<dbReference type="SUPFAM" id="SSF56601">
    <property type="entry name" value="beta-lactamase/transpeptidase-like"/>
    <property type="match status" value="1"/>
</dbReference>
<dbReference type="InterPro" id="IPR001466">
    <property type="entry name" value="Beta-lactam-related"/>
</dbReference>
<evidence type="ECO:0000313" key="3">
    <source>
        <dbReference type="Proteomes" id="UP001180531"/>
    </source>
</evidence>
<sequence length="370" mass="40408">MTSKITAGQDRPELQKAIQEFVDAGFAGVQMRVHDERGEWAGSAGVRKLGETAKPPVNGSFWIGSSTKTFTATLVLQLVAEDRIGLDASVADHLPELGLDRRITVRMLLQHTSGLFSYTGEYYPDGTIVLGIPATGKEWVEDRFRSYRPEELVRLALSKPARFEPGTDWSYSNTNYTLAQLLIEKLTGRSYAEEMRRRILRPLGLPGTLVPGNRTELPGPHSHGYYRYQDGGEWKVVDVTRQNLSLLAAAGDMVSTTEDLHTFFSALMSGRLLPAPLLDEMRTPHPKSGDFHYGLGLFVQDLGQDHGTVYHHNGSPPGGYGSLMYSTPDGSRTLTASVNTGDAAINPAAEFPKALDALVRAVFCNGQAAG</sequence>
<organism evidence="2 3">
    <name type="scientific">Streptomyces hesseae</name>
    <dbReference type="NCBI Taxonomy" id="3075519"/>
    <lineage>
        <taxon>Bacteria</taxon>
        <taxon>Bacillati</taxon>
        <taxon>Actinomycetota</taxon>
        <taxon>Actinomycetes</taxon>
        <taxon>Kitasatosporales</taxon>
        <taxon>Streptomycetaceae</taxon>
        <taxon>Streptomyces</taxon>
    </lineage>
</organism>
<dbReference type="Pfam" id="PF00144">
    <property type="entry name" value="Beta-lactamase"/>
    <property type="match status" value="1"/>
</dbReference>
<evidence type="ECO:0000259" key="1">
    <source>
        <dbReference type="Pfam" id="PF00144"/>
    </source>
</evidence>
<reference evidence="2" key="1">
    <citation type="submission" date="2024-05" db="EMBL/GenBank/DDBJ databases">
        <title>30 novel species of actinomycetes from the DSMZ collection.</title>
        <authorList>
            <person name="Nouioui I."/>
        </authorList>
    </citation>
    <scope>NUCLEOTIDE SEQUENCE</scope>
    <source>
        <strain evidence="2">DSM 40473</strain>
    </source>
</reference>
<keyword evidence="2" id="KW-0378">Hydrolase</keyword>
<dbReference type="PANTHER" id="PTHR46825">
    <property type="entry name" value="D-ALANYL-D-ALANINE-CARBOXYPEPTIDASE/ENDOPEPTIDASE AMPH"/>
    <property type="match status" value="1"/>
</dbReference>